<dbReference type="RefSeq" id="WP_259627114.1">
    <property type="nucleotide sequence ID" value="NZ_JANYMP010000019.1"/>
</dbReference>
<name>A0A9X2VT50_9PSEU</name>
<feature type="region of interest" description="Disordered" evidence="1">
    <location>
        <begin position="69"/>
        <end position="124"/>
    </location>
</feature>
<organism evidence="2 3">
    <name type="scientific">Umezawaea endophytica</name>
    <dbReference type="NCBI Taxonomy" id="1654476"/>
    <lineage>
        <taxon>Bacteria</taxon>
        <taxon>Bacillati</taxon>
        <taxon>Actinomycetota</taxon>
        <taxon>Actinomycetes</taxon>
        <taxon>Pseudonocardiales</taxon>
        <taxon>Pseudonocardiaceae</taxon>
        <taxon>Umezawaea</taxon>
    </lineage>
</organism>
<sequence>MSALRKAVESGDVLALLDQALRQLAHNRGQWAAAANNSLSTTLAELPEALRERLAAVLPARFELAKGRPAGGRAAGLRGRLRRARDRPAGGRAAGGAGGVGRARQLLAGPGDDHAGPGGTGGRP</sequence>
<evidence type="ECO:0000313" key="3">
    <source>
        <dbReference type="Proteomes" id="UP001141259"/>
    </source>
</evidence>
<proteinExistence type="predicted"/>
<dbReference type="EMBL" id="JANYMP010000019">
    <property type="protein sequence ID" value="MCS7481629.1"/>
    <property type="molecule type" value="Genomic_DNA"/>
</dbReference>
<keyword evidence="3" id="KW-1185">Reference proteome</keyword>
<dbReference type="AlphaFoldDB" id="A0A9X2VT50"/>
<gene>
    <name evidence="2" type="ORF">NZH93_32640</name>
</gene>
<dbReference type="Proteomes" id="UP001141259">
    <property type="component" value="Unassembled WGS sequence"/>
</dbReference>
<feature type="compositionally biased region" description="Gly residues" evidence="1">
    <location>
        <begin position="92"/>
        <end position="101"/>
    </location>
</feature>
<evidence type="ECO:0000313" key="2">
    <source>
        <dbReference type="EMBL" id="MCS7481629.1"/>
    </source>
</evidence>
<protein>
    <submittedName>
        <fullName evidence="2">Uncharacterized protein</fullName>
    </submittedName>
</protein>
<reference evidence="2" key="1">
    <citation type="submission" date="2022-08" db="EMBL/GenBank/DDBJ databases">
        <authorList>
            <person name="Tistechok S."/>
            <person name="Samborskyy M."/>
            <person name="Roman I."/>
        </authorList>
    </citation>
    <scope>NUCLEOTIDE SEQUENCE</scope>
    <source>
        <strain evidence="2">DSM 103496</strain>
    </source>
</reference>
<evidence type="ECO:0000256" key="1">
    <source>
        <dbReference type="SAM" id="MobiDB-lite"/>
    </source>
</evidence>
<accession>A0A9X2VT50</accession>
<comment type="caution">
    <text evidence="2">The sequence shown here is derived from an EMBL/GenBank/DDBJ whole genome shotgun (WGS) entry which is preliminary data.</text>
</comment>